<protein>
    <submittedName>
        <fullName evidence="7">RNA polymerase subunit sigma-70</fullName>
    </submittedName>
</protein>
<dbReference type="Proteomes" id="UP000197446">
    <property type="component" value="Unassembled WGS sequence"/>
</dbReference>
<dbReference type="InterPro" id="IPR014284">
    <property type="entry name" value="RNA_pol_sigma-70_dom"/>
</dbReference>
<dbReference type="GO" id="GO:0003677">
    <property type="term" value="F:DNA binding"/>
    <property type="evidence" value="ECO:0007669"/>
    <property type="project" value="InterPro"/>
</dbReference>
<keyword evidence="4" id="KW-0804">Transcription</keyword>
<keyword evidence="3" id="KW-0731">Sigma factor</keyword>
<dbReference type="RefSeq" id="WP_088484506.1">
    <property type="nucleotide sequence ID" value="NZ_JBCNLH010000012.1"/>
</dbReference>
<keyword evidence="2" id="KW-0805">Transcription regulation</keyword>
<dbReference type="PANTHER" id="PTHR43133:SF25">
    <property type="entry name" value="RNA POLYMERASE SIGMA FACTOR RFAY-RELATED"/>
    <property type="match status" value="1"/>
</dbReference>
<dbReference type="PANTHER" id="PTHR43133">
    <property type="entry name" value="RNA POLYMERASE ECF-TYPE SIGMA FACTO"/>
    <property type="match status" value="1"/>
</dbReference>
<dbReference type="GO" id="GO:0006352">
    <property type="term" value="P:DNA-templated transcription initiation"/>
    <property type="evidence" value="ECO:0007669"/>
    <property type="project" value="InterPro"/>
</dbReference>
<comment type="similarity">
    <text evidence="1">Belongs to the sigma-70 factor family. ECF subfamily.</text>
</comment>
<gene>
    <name evidence="7" type="ORF">CDO81_17445</name>
</gene>
<dbReference type="AlphaFoldDB" id="A0A254N3A0"/>
<evidence type="ECO:0000256" key="2">
    <source>
        <dbReference type="ARBA" id="ARBA00023015"/>
    </source>
</evidence>
<dbReference type="Gene3D" id="1.10.10.10">
    <property type="entry name" value="Winged helix-like DNA-binding domain superfamily/Winged helix DNA-binding domain"/>
    <property type="match status" value="1"/>
</dbReference>
<evidence type="ECO:0000313" key="7">
    <source>
        <dbReference type="EMBL" id="OWR02616.1"/>
    </source>
</evidence>
<dbReference type="Gene3D" id="1.10.1740.10">
    <property type="match status" value="1"/>
</dbReference>
<evidence type="ECO:0000313" key="8">
    <source>
        <dbReference type="Proteomes" id="UP000197446"/>
    </source>
</evidence>
<keyword evidence="8" id="KW-1185">Reference proteome</keyword>
<organism evidence="7 8">
    <name type="scientific">Roseateles puraquae</name>
    <dbReference type="NCBI Taxonomy" id="431059"/>
    <lineage>
        <taxon>Bacteria</taxon>
        <taxon>Pseudomonadati</taxon>
        <taxon>Pseudomonadota</taxon>
        <taxon>Betaproteobacteria</taxon>
        <taxon>Burkholderiales</taxon>
        <taxon>Sphaerotilaceae</taxon>
        <taxon>Roseateles</taxon>
    </lineage>
</organism>
<dbReference type="InterPro" id="IPR039425">
    <property type="entry name" value="RNA_pol_sigma-70-like"/>
</dbReference>
<dbReference type="InterPro" id="IPR013324">
    <property type="entry name" value="RNA_pol_sigma_r3/r4-like"/>
</dbReference>
<dbReference type="SUPFAM" id="SSF88946">
    <property type="entry name" value="Sigma2 domain of RNA polymerase sigma factors"/>
    <property type="match status" value="1"/>
</dbReference>
<evidence type="ECO:0000259" key="5">
    <source>
        <dbReference type="Pfam" id="PF08281"/>
    </source>
</evidence>
<dbReference type="InterPro" id="IPR036388">
    <property type="entry name" value="WH-like_DNA-bd_sf"/>
</dbReference>
<feature type="domain" description="PhyR sigma2" evidence="6">
    <location>
        <begin position="15"/>
        <end position="68"/>
    </location>
</feature>
<dbReference type="InterPro" id="IPR013249">
    <property type="entry name" value="RNA_pol_sigma70_r4_t2"/>
</dbReference>
<dbReference type="Pfam" id="PF08281">
    <property type="entry name" value="Sigma70_r4_2"/>
    <property type="match status" value="1"/>
</dbReference>
<dbReference type="InterPro" id="IPR053866">
    <property type="entry name" value="PhyR_sigma2"/>
</dbReference>
<dbReference type="InterPro" id="IPR013325">
    <property type="entry name" value="RNA_pol_sigma_r2"/>
</dbReference>
<evidence type="ECO:0000256" key="1">
    <source>
        <dbReference type="ARBA" id="ARBA00010641"/>
    </source>
</evidence>
<reference evidence="7 8" key="1">
    <citation type="journal article" date="2007" name="Int. J. Syst. Evol. Microbiol.">
        <title>Description of Pelomonas aquatica sp. nov. and Pelomonas puraquae sp. nov., isolated from industrial and haemodialysis water.</title>
        <authorList>
            <person name="Gomila M."/>
            <person name="Bowien B."/>
            <person name="Falsen E."/>
            <person name="Moore E.R."/>
            <person name="Lalucat J."/>
        </authorList>
    </citation>
    <scope>NUCLEOTIDE SEQUENCE [LARGE SCALE GENOMIC DNA]</scope>
    <source>
        <strain evidence="7 8">CCUG 52769</strain>
    </source>
</reference>
<dbReference type="Pfam" id="PF22029">
    <property type="entry name" value="PhyR_sigma2"/>
    <property type="match status" value="1"/>
</dbReference>
<name>A0A254N3A0_9BURK</name>
<dbReference type="SUPFAM" id="SSF88659">
    <property type="entry name" value="Sigma3 and sigma4 domains of RNA polymerase sigma factors"/>
    <property type="match status" value="1"/>
</dbReference>
<comment type="caution">
    <text evidence="7">The sequence shown here is derived from an EMBL/GenBank/DDBJ whole genome shotgun (WGS) entry which is preliminary data.</text>
</comment>
<dbReference type="CDD" id="cd06171">
    <property type="entry name" value="Sigma70_r4"/>
    <property type="match status" value="1"/>
</dbReference>
<evidence type="ECO:0000256" key="3">
    <source>
        <dbReference type="ARBA" id="ARBA00023082"/>
    </source>
</evidence>
<feature type="domain" description="RNA polymerase sigma factor 70 region 4 type 2" evidence="5">
    <location>
        <begin position="106"/>
        <end position="158"/>
    </location>
</feature>
<sequence length="172" mass="18813">MNSHPASPASFGSELAALVPRLRRFGRLLTGHPQDADDLVQLALERAWQHQARWTPDTRLDSWVFRIMQNAWIDEIRARQRQAQVLVDGADVQAAAAPESSPLDALAVRQAVARLNDDQRAAVALVLIEGLSYKEAAQVLGVPIGTLTSRLARARDQLQALLAPEENPPCSA</sequence>
<dbReference type="EMBL" id="NISI01000007">
    <property type="protein sequence ID" value="OWR02616.1"/>
    <property type="molecule type" value="Genomic_DNA"/>
</dbReference>
<evidence type="ECO:0000259" key="6">
    <source>
        <dbReference type="Pfam" id="PF22029"/>
    </source>
</evidence>
<proteinExistence type="inferred from homology"/>
<dbReference type="NCBIfam" id="TIGR02937">
    <property type="entry name" value="sigma70-ECF"/>
    <property type="match status" value="1"/>
</dbReference>
<dbReference type="GO" id="GO:0016987">
    <property type="term" value="F:sigma factor activity"/>
    <property type="evidence" value="ECO:0007669"/>
    <property type="project" value="UniProtKB-KW"/>
</dbReference>
<dbReference type="OrthoDB" id="9797134at2"/>
<evidence type="ECO:0000256" key="4">
    <source>
        <dbReference type="ARBA" id="ARBA00023163"/>
    </source>
</evidence>
<accession>A0A254N3A0</accession>